<dbReference type="EMBL" id="QEFD01000129">
    <property type="protein sequence ID" value="PVU75842.1"/>
    <property type="molecule type" value="Genomic_DNA"/>
</dbReference>
<dbReference type="InterPro" id="IPR010189">
    <property type="entry name" value="SK_arc"/>
</dbReference>
<evidence type="ECO:0000256" key="3">
    <source>
        <dbReference type="ARBA" id="ARBA00010202"/>
    </source>
</evidence>
<dbReference type="Gene3D" id="3.30.70.890">
    <property type="entry name" value="GHMP kinase, C-terminal domain"/>
    <property type="match status" value="1"/>
</dbReference>
<comment type="subcellular location">
    <subcellularLocation>
        <location evidence="1 14">Cytoplasm</location>
    </subcellularLocation>
</comment>
<comment type="catalytic activity">
    <reaction evidence="13 14">
        <text>shikimate + ATP = 3-phosphoshikimate + ADP + H(+)</text>
        <dbReference type="Rhea" id="RHEA:13121"/>
        <dbReference type="ChEBI" id="CHEBI:15378"/>
        <dbReference type="ChEBI" id="CHEBI:30616"/>
        <dbReference type="ChEBI" id="CHEBI:36208"/>
        <dbReference type="ChEBI" id="CHEBI:145989"/>
        <dbReference type="ChEBI" id="CHEBI:456216"/>
        <dbReference type="EC" id="2.7.1.71"/>
    </reaction>
</comment>
<evidence type="ECO:0000256" key="7">
    <source>
        <dbReference type="ARBA" id="ARBA00022605"/>
    </source>
</evidence>
<dbReference type="HAMAP" id="MF_00370">
    <property type="entry name" value="Shik_kinase_arch"/>
    <property type="match status" value="1"/>
</dbReference>
<dbReference type="InterPro" id="IPR020568">
    <property type="entry name" value="Ribosomal_Su5_D2-typ_SF"/>
</dbReference>
<reference evidence="17 18" key="1">
    <citation type="journal article" date="2015" name="Appl. Environ. Microbiol.">
        <title>Nanoarchaeota, Their Sulfolobales Host, and Nanoarchaeota Virus Distribution across Yellowstone National Park Hot Springs.</title>
        <authorList>
            <person name="Munson-McGee J.H."/>
            <person name="Field E.K."/>
            <person name="Bateson M."/>
            <person name="Rooney C."/>
            <person name="Stepanauskas R."/>
            <person name="Young M.J."/>
        </authorList>
    </citation>
    <scope>NUCLEOTIDE SEQUENCE [LARGE SCALE GENOMIC DNA]</scope>
    <source>
        <strain evidence="17">SCGC AC-742_N10</strain>
    </source>
</reference>
<keyword evidence="12 14" id="KW-0057">Aromatic amino acid biosynthesis</keyword>
<keyword evidence="8 14" id="KW-0808">Transferase</keyword>
<dbReference type="UniPathway" id="UPA00053">
    <property type="reaction ID" value="UER00088"/>
</dbReference>
<feature type="domain" description="GHMP kinase C-terminal" evidence="16">
    <location>
        <begin position="196"/>
        <end position="241"/>
    </location>
</feature>
<dbReference type="GO" id="GO:0009073">
    <property type="term" value="P:aromatic amino acid family biosynthetic process"/>
    <property type="evidence" value="ECO:0007669"/>
    <property type="project" value="UniProtKB-KW"/>
</dbReference>
<evidence type="ECO:0000256" key="11">
    <source>
        <dbReference type="ARBA" id="ARBA00022840"/>
    </source>
</evidence>
<dbReference type="SUPFAM" id="SSF54211">
    <property type="entry name" value="Ribosomal protein S5 domain 2-like"/>
    <property type="match status" value="1"/>
</dbReference>
<dbReference type="AlphaFoldDB" id="A0A2T9X739"/>
<gene>
    <name evidence="14" type="primary">aroK</name>
    <name evidence="17" type="ORF">DDW13_04310</name>
</gene>
<name>A0A2T9X739_9CREN</name>
<dbReference type="InterPro" id="IPR014721">
    <property type="entry name" value="Ribsml_uS5_D2-typ_fold_subgr"/>
</dbReference>
<keyword evidence="10 14" id="KW-0418">Kinase</keyword>
<evidence type="ECO:0000313" key="17">
    <source>
        <dbReference type="EMBL" id="PVU75842.1"/>
    </source>
</evidence>
<evidence type="ECO:0000256" key="6">
    <source>
        <dbReference type="ARBA" id="ARBA00022490"/>
    </source>
</evidence>
<dbReference type="Gene3D" id="3.30.230.10">
    <property type="match status" value="1"/>
</dbReference>
<evidence type="ECO:0000256" key="14">
    <source>
        <dbReference type="HAMAP-Rule" id="MF_00370"/>
    </source>
</evidence>
<dbReference type="InterPro" id="IPR006204">
    <property type="entry name" value="GHMP_kinase_N_dom"/>
</dbReference>
<dbReference type="EC" id="2.7.1.71" evidence="4 14"/>
<evidence type="ECO:0000256" key="8">
    <source>
        <dbReference type="ARBA" id="ARBA00022679"/>
    </source>
</evidence>
<dbReference type="Pfam" id="PF08544">
    <property type="entry name" value="GHMP_kinases_C"/>
    <property type="match status" value="1"/>
</dbReference>
<evidence type="ECO:0000256" key="5">
    <source>
        <dbReference type="ARBA" id="ARBA00013853"/>
    </source>
</evidence>
<dbReference type="OMA" id="WDVLVWT"/>
<evidence type="ECO:0000313" key="18">
    <source>
        <dbReference type="Proteomes" id="UP000245638"/>
    </source>
</evidence>
<dbReference type="InterPro" id="IPR013750">
    <property type="entry name" value="GHMP_kinase_C_dom"/>
</dbReference>
<sequence length="260" mass="28162">MQAYGGVSIVNAIPSWYGSSMAVNLKVNVEITKGKYNGGSKLISTIITYLKEKFNLEDFDVKINSEIPQESGLKSSSAVSTALIGEVKRKFELDIDVVKYSAILSILAGVSYTGALDDAVSAYYGGVSYTYNKEFKIVKKSEPPSDISIIILPKGGRGKVNLNKLRDYELIFYEIFKLSLSDPITAMKYNGILVGEILGYDLKPVKKALEKGALASGISGNGPSIFAVTKEGEEGPIIDEFNLYGKVILTKAVGLESEDK</sequence>
<dbReference type="PANTHER" id="PTHR20861">
    <property type="entry name" value="HOMOSERINE/4-DIPHOSPHOCYTIDYL-2-C-METHYL-D-ERYTHRITOL KINASE"/>
    <property type="match status" value="1"/>
</dbReference>
<evidence type="ECO:0000256" key="1">
    <source>
        <dbReference type="ARBA" id="ARBA00004496"/>
    </source>
</evidence>
<dbReference type="Proteomes" id="UP000245638">
    <property type="component" value="Unassembled WGS sequence"/>
</dbReference>
<dbReference type="GO" id="GO:0008652">
    <property type="term" value="P:amino acid biosynthetic process"/>
    <property type="evidence" value="ECO:0007669"/>
    <property type="project" value="UniProtKB-KW"/>
</dbReference>
<evidence type="ECO:0000259" key="15">
    <source>
        <dbReference type="Pfam" id="PF00288"/>
    </source>
</evidence>
<dbReference type="PIRSF" id="PIRSF005758">
    <property type="entry name" value="Shikimt_kin_arch"/>
    <property type="match status" value="1"/>
</dbReference>
<dbReference type="SUPFAM" id="SSF55060">
    <property type="entry name" value="GHMP Kinase, C-terminal domain"/>
    <property type="match status" value="1"/>
</dbReference>
<comment type="similarity">
    <text evidence="3 14">Belongs to the GHMP kinase family. Archaeal shikimate kinase subfamily.</text>
</comment>
<keyword evidence="6 14" id="KW-0963">Cytoplasm</keyword>
<dbReference type="Pfam" id="PF00288">
    <property type="entry name" value="GHMP_kinases_N"/>
    <property type="match status" value="1"/>
</dbReference>
<dbReference type="InterPro" id="IPR036554">
    <property type="entry name" value="GHMP_kinase_C_sf"/>
</dbReference>
<evidence type="ECO:0000256" key="9">
    <source>
        <dbReference type="ARBA" id="ARBA00022741"/>
    </source>
</evidence>
<evidence type="ECO:0000256" key="4">
    <source>
        <dbReference type="ARBA" id="ARBA00012154"/>
    </source>
</evidence>
<evidence type="ECO:0000256" key="13">
    <source>
        <dbReference type="ARBA" id="ARBA00048567"/>
    </source>
</evidence>
<protein>
    <recommendedName>
        <fullName evidence="5 14">Shikimate kinase</fullName>
        <shortName evidence="14">SK</shortName>
        <ecNumber evidence="4 14">2.7.1.71</ecNumber>
    </recommendedName>
</protein>
<comment type="caution">
    <text evidence="17">The sequence shown here is derived from an EMBL/GenBank/DDBJ whole genome shotgun (WGS) entry which is preliminary data.</text>
</comment>
<dbReference type="GO" id="GO:0009423">
    <property type="term" value="P:chorismate biosynthetic process"/>
    <property type="evidence" value="ECO:0007669"/>
    <property type="project" value="UniProtKB-UniRule"/>
</dbReference>
<keyword evidence="9 14" id="KW-0547">Nucleotide-binding</keyword>
<proteinExistence type="inferred from homology"/>
<evidence type="ECO:0000256" key="12">
    <source>
        <dbReference type="ARBA" id="ARBA00023141"/>
    </source>
</evidence>
<dbReference type="GO" id="GO:0005737">
    <property type="term" value="C:cytoplasm"/>
    <property type="evidence" value="ECO:0007669"/>
    <property type="project" value="UniProtKB-SubCell"/>
</dbReference>
<evidence type="ECO:0000256" key="2">
    <source>
        <dbReference type="ARBA" id="ARBA00004842"/>
    </source>
</evidence>
<keyword evidence="7 14" id="KW-0028">Amino-acid biosynthesis</keyword>
<organism evidence="17 18">
    <name type="scientific">Acidianus hospitalis</name>
    <dbReference type="NCBI Taxonomy" id="563177"/>
    <lineage>
        <taxon>Archaea</taxon>
        <taxon>Thermoproteota</taxon>
        <taxon>Thermoprotei</taxon>
        <taxon>Sulfolobales</taxon>
        <taxon>Sulfolobaceae</taxon>
        <taxon>Acidianus</taxon>
    </lineage>
</organism>
<comment type="pathway">
    <text evidence="2 14">Metabolic intermediate biosynthesis; chorismate biosynthesis; chorismate from D-erythrose 4-phosphate and phosphoenolpyruvate: step 5/7.</text>
</comment>
<evidence type="ECO:0000259" key="16">
    <source>
        <dbReference type="Pfam" id="PF08544"/>
    </source>
</evidence>
<feature type="binding site" evidence="14">
    <location>
        <begin position="68"/>
        <end position="78"/>
    </location>
    <ligand>
        <name>ATP</name>
        <dbReference type="ChEBI" id="CHEBI:30616"/>
    </ligand>
</feature>
<dbReference type="RefSeq" id="WP_013776011.1">
    <property type="nucleotide sequence ID" value="NC_015518.1"/>
</dbReference>
<dbReference type="GO" id="GO:0005524">
    <property type="term" value="F:ATP binding"/>
    <property type="evidence" value="ECO:0007669"/>
    <property type="project" value="UniProtKB-UniRule"/>
</dbReference>
<dbReference type="GO" id="GO:0004765">
    <property type="term" value="F:shikimate kinase activity"/>
    <property type="evidence" value="ECO:0007669"/>
    <property type="project" value="UniProtKB-UniRule"/>
</dbReference>
<keyword evidence="11 14" id="KW-0067">ATP-binding</keyword>
<dbReference type="PANTHER" id="PTHR20861:SF3">
    <property type="entry name" value="SHIKIMATE KINASE"/>
    <property type="match status" value="1"/>
</dbReference>
<evidence type="ECO:0000256" key="10">
    <source>
        <dbReference type="ARBA" id="ARBA00022777"/>
    </source>
</evidence>
<accession>A0A2T9X739</accession>
<feature type="domain" description="GHMP kinase N-terminal" evidence="15">
    <location>
        <begin position="42"/>
        <end position="126"/>
    </location>
</feature>
<dbReference type="NCBIfam" id="TIGR01920">
    <property type="entry name" value="Shik_kin_archae"/>
    <property type="match status" value="1"/>
</dbReference>